<proteinExistence type="predicted"/>
<dbReference type="AlphaFoldDB" id="A0A0A9AUX6"/>
<reference evidence="1" key="2">
    <citation type="journal article" date="2015" name="Data Brief">
        <title>Shoot transcriptome of the giant reed, Arundo donax.</title>
        <authorList>
            <person name="Barrero R.A."/>
            <person name="Guerrero F.D."/>
            <person name="Moolhuijzen P."/>
            <person name="Goolsby J.A."/>
            <person name="Tidwell J."/>
            <person name="Bellgard S.E."/>
            <person name="Bellgard M.I."/>
        </authorList>
    </citation>
    <scope>NUCLEOTIDE SEQUENCE</scope>
    <source>
        <tissue evidence="1">Shoot tissue taken approximately 20 cm above the soil surface</tissue>
    </source>
</reference>
<dbReference type="EMBL" id="GBRH01245190">
    <property type="protein sequence ID" value="JAD52705.1"/>
    <property type="molecule type" value="Transcribed_RNA"/>
</dbReference>
<accession>A0A0A9AUX6</accession>
<protein>
    <submittedName>
        <fullName evidence="1">Uncharacterized protein</fullName>
    </submittedName>
</protein>
<sequence length="43" mass="5198">MPLYHFFFGHSPQRGLCSISKPKERKKNKIYQLRGVADYTLRW</sequence>
<name>A0A0A9AUX6_ARUDO</name>
<organism evidence="1">
    <name type="scientific">Arundo donax</name>
    <name type="common">Giant reed</name>
    <name type="synonym">Donax arundinaceus</name>
    <dbReference type="NCBI Taxonomy" id="35708"/>
    <lineage>
        <taxon>Eukaryota</taxon>
        <taxon>Viridiplantae</taxon>
        <taxon>Streptophyta</taxon>
        <taxon>Embryophyta</taxon>
        <taxon>Tracheophyta</taxon>
        <taxon>Spermatophyta</taxon>
        <taxon>Magnoliopsida</taxon>
        <taxon>Liliopsida</taxon>
        <taxon>Poales</taxon>
        <taxon>Poaceae</taxon>
        <taxon>PACMAD clade</taxon>
        <taxon>Arundinoideae</taxon>
        <taxon>Arundineae</taxon>
        <taxon>Arundo</taxon>
    </lineage>
</organism>
<evidence type="ECO:0000313" key="1">
    <source>
        <dbReference type="EMBL" id="JAD52705.1"/>
    </source>
</evidence>
<reference evidence="1" key="1">
    <citation type="submission" date="2014-09" db="EMBL/GenBank/DDBJ databases">
        <authorList>
            <person name="Magalhaes I.L.F."/>
            <person name="Oliveira U."/>
            <person name="Santos F.R."/>
            <person name="Vidigal T.H.D.A."/>
            <person name="Brescovit A.D."/>
            <person name="Santos A.J."/>
        </authorList>
    </citation>
    <scope>NUCLEOTIDE SEQUENCE</scope>
    <source>
        <tissue evidence="1">Shoot tissue taken approximately 20 cm above the soil surface</tissue>
    </source>
</reference>